<gene>
    <name evidence="2" type="ORF">SNEC2469_LOCUS24406</name>
</gene>
<evidence type="ECO:0000256" key="1">
    <source>
        <dbReference type="SAM" id="SignalP"/>
    </source>
</evidence>
<organism evidence="2 3">
    <name type="scientific">Symbiodinium necroappetens</name>
    <dbReference type="NCBI Taxonomy" id="1628268"/>
    <lineage>
        <taxon>Eukaryota</taxon>
        <taxon>Sar</taxon>
        <taxon>Alveolata</taxon>
        <taxon>Dinophyceae</taxon>
        <taxon>Suessiales</taxon>
        <taxon>Symbiodiniaceae</taxon>
        <taxon>Symbiodinium</taxon>
    </lineage>
</organism>
<dbReference type="AlphaFoldDB" id="A0A812ZD66"/>
<evidence type="ECO:0000313" key="3">
    <source>
        <dbReference type="Proteomes" id="UP000601435"/>
    </source>
</evidence>
<protein>
    <submittedName>
        <fullName evidence="2">Uncharacterized protein</fullName>
    </submittedName>
</protein>
<proteinExistence type="predicted"/>
<sequence>MTIAMARSRGMLRLCCLGLGLWSFLAWDADFLVSRPAFPGAAEGGLSRASGAPRRAFPLEKLVSAKKRKRLASLGTSSVLSYLLLKFLKHSIINAVAWYLTAKRLGVSPLQKWPTFLATYAAVYVASTPLQPA</sequence>
<keyword evidence="3" id="KW-1185">Reference proteome</keyword>
<dbReference type="Proteomes" id="UP000601435">
    <property type="component" value="Unassembled WGS sequence"/>
</dbReference>
<dbReference type="EMBL" id="CAJNJA010046861">
    <property type="protein sequence ID" value="CAE7820291.1"/>
    <property type="molecule type" value="Genomic_DNA"/>
</dbReference>
<feature type="signal peptide" evidence="1">
    <location>
        <begin position="1"/>
        <end position="26"/>
    </location>
</feature>
<keyword evidence="1" id="KW-0732">Signal</keyword>
<dbReference type="OrthoDB" id="426913at2759"/>
<reference evidence="2" key="1">
    <citation type="submission" date="2021-02" db="EMBL/GenBank/DDBJ databases">
        <authorList>
            <person name="Dougan E. K."/>
            <person name="Rhodes N."/>
            <person name="Thang M."/>
            <person name="Chan C."/>
        </authorList>
    </citation>
    <scope>NUCLEOTIDE SEQUENCE</scope>
</reference>
<name>A0A812ZD66_9DINO</name>
<feature type="non-terminal residue" evidence="2">
    <location>
        <position position="133"/>
    </location>
</feature>
<accession>A0A812ZD66</accession>
<comment type="caution">
    <text evidence="2">The sequence shown here is derived from an EMBL/GenBank/DDBJ whole genome shotgun (WGS) entry which is preliminary data.</text>
</comment>
<evidence type="ECO:0000313" key="2">
    <source>
        <dbReference type="EMBL" id="CAE7820291.1"/>
    </source>
</evidence>
<feature type="chain" id="PRO_5032706418" evidence="1">
    <location>
        <begin position="27"/>
        <end position="133"/>
    </location>
</feature>